<reference evidence="6 7" key="1">
    <citation type="submission" date="2021-10" db="EMBL/GenBank/DDBJ databases">
        <title>Lutispora strain m25 sp. nov., a thermophilic, non-spore-forming bacterium isolated from a lab-scale methanogenic bioreactor digesting anaerobic sludge.</title>
        <authorList>
            <person name="El Houari A."/>
            <person name="Mcdonald J."/>
        </authorList>
    </citation>
    <scope>NUCLEOTIDE SEQUENCE [LARGE SCALE GENOMIC DNA]</scope>
    <source>
        <strain evidence="7">m25</strain>
    </source>
</reference>
<dbReference type="EMBL" id="JAJEKE010000008">
    <property type="protein sequence ID" value="MCQ1529965.1"/>
    <property type="molecule type" value="Genomic_DNA"/>
</dbReference>
<dbReference type="CDD" id="cd00592">
    <property type="entry name" value="HTH_MerR-like"/>
    <property type="match status" value="1"/>
</dbReference>
<evidence type="ECO:0000256" key="2">
    <source>
        <dbReference type="ARBA" id="ARBA00023015"/>
    </source>
</evidence>
<accession>A0ABT1NFB1</accession>
<evidence type="ECO:0000259" key="5">
    <source>
        <dbReference type="PROSITE" id="PS50937"/>
    </source>
</evidence>
<name>A0ABT1NFB1_9FIRM</name>
<keyword evidence="4" id="KW-0804">Transcription</keyword>
<evidence type="ECO:0000313" key="7">
    <source>
        <dbReference type="Proteomes" id="UP001651880"/>
    </source>
</evidence>
<dbReference type="RefSeq" id="WP_255227483.1">
    <property type="nucleotide sequence ID" value="NZ_JAJEKE010000008.1"/>
</dbReference>
<keyword evidence="3" id="KW-0238">DNA-binding</keyword>
<sequence length="318" mass="37032">MADLIKIREVSLKYSISTRSLRYYEDMGLLQSTKSDDYAYRCYDEKAIARLEQILILRKLNISIKDIQRIFSSNSAGTLLEVLSNKVNDIDEEAALLHELKEIVLEFIKQIEKIDFSKEADIKLLYEKANEIEKRLTNVEKVNNPTSIGKLVEITERLEKEPEVRIVRMPAMPMFLSPHGNPEAESGVLQDFYALAKKELFNGDDEYPYAGGLPIFAWDDGEGFRFLIKKPINFTNTFNWEEYEFPGGLYLVFSAWLPEMMDKYQQVLKWLEHSTLYKLDEKAEAEGRYVMGHIITPFELREKLNNEQQDVFVPICLK</sequence>
<dbReference type="SUPFAM" id="SSF46955">
    <property type="entry name" value="Putative DNA-binding domain"/>
    <property type="match status" value="1"/>
</dbReference>
<dbReference type="InterPro" id="IPR009061">
    <property type="entry name" value="DNA-bd_dom_put_sf"/>
</dbReference>
<keyword evidence="2" id="KW-0805">Transcription regulation</keyword>
<dbReference type="InterPro" id="IPR000551">
    <property type="entry name" value="MerR-type_HTH_dom"/>
</dbReference>
<feature type="domain" description="HTH merR-type" evidence="5">
    <location>
        <begin position="4"/>
        <end position="73"/>
    </location>
</feature>
<evidence type="ECO:0000256" key="1">
    <source>
        <dbReference type="ARBA" id="ARBA00022491"/>
    </source>
</evidence>
<gene>
    <name evidence="6" type="ORF">LJD61_10465</name>
</gene>
<dbReference type="SMART" id="SM00422">
    <property type="entry name" value="HTH_MERR"/>
    <property type="match status" value="1"/>
</dbReference>
<comment type="caution">
    <text evidence="6">The sequence shown here is derived from an EMBL/GenBank/DDBJ whole genome shotgun (WGS) entry which is preliminary data.</text>
</comment>
<dbReference type="PANTHER" id="PTHR30204">
    <property type="entry name" value="REDOX-CYCLING DRUG-SENSING TRANSCRIPTIONAL ACTIVATOR SOXR"/>
    <property type="match status" value="1"/>
</dbReference>
<keyword evidence="1" id="KW-0678">Repressor</keyword>
<dbReference type="InterPro" id="IPR047057">
    <property type="entry name" value="MerR_fam"/>
</dbReference>
<dbReference type="Pfam" id="PF13411">
    <property type="entry name" value="MerR_1"/>
    <property type="match status" value="1"/>
</dbReference>
<evidence type="ECO:0000313" key="6">
    <source>
        <dbReference type="EMBL" id="MCQ1529965.1"/>
    </source>
</evidence>
<dbReference type="Proteomes" id="UP001651880">
    <property type="component" value="Unassembled WGS sequence"/>
</dbReference>
<evidence type="ECO:0000256" key="3">
    <source>
        <dbReference type="ARBA" id="ARBA00023125"/>
    </source>
</evidence>
<dbReference type="Gene3D" id="1.10.1660.10">
    <property type="match status" value="1"/>
</dbReference>
<dbReference type="PROSITE" id="PS50937">
    <property type="entry name" value="HTH_MERR_2"/>
    <property type="match status" value="1"/>
</dbReference>
<protein>
    <submittedName>
        <fullName evidence="6">MerR family transcriptional regulator</fullName>
    </submittedName>
</protein>
<dbReference type="PANTHER" id="PTHR30204:SF69">
    <property type="entry name" value="MERR-FAMILY TRANSCRIPTIONAL REGULATOR"/>
    <property type="match status" value="1"/>
</dbReference>
<keyword evidence="7" id="KW-1185">Reference proteome</keyword>
<proteinExistence type="predicted"/>
<evidence type="ECO:0000256" key="4">
    <source>
        <dbReference type="ARBA" id="ARBA00023163"/>
    </source>
</evidence>
<organism evidence="6 7">
    <name type="scientific">Lutispora saccharofermentans</name>
    <dbReference type="NCBI Taxonomy" id="3024236"/>
    <lineage>
        <taxon>Bacteria</taxon>
        <taxon>Bacillati</taxon>
        <taxon>Bacillota</taxon>
        <taxon>Clostridia</taxon>
        <taxon>Lutisporales</taxon>
        <taxon>Lutisporaceae</taxon>
        <taxon>Lutispora</taxon>
    </lineage>
</organism>